<dbReference type="EnsemblPlants" id="KEH22759">
    <property type="protein sequence ID" value="KEH22759"/>
    <property type="gene ID" value="MTR_7g056723"/>
</dbReference>
<name>A0A072TZ29_MEDTR</name>
<reference evidence="1 3" key="2">
    <citation type="journal article" date="2014" name="BMC Genomics">
        <title>An improved genome release (version Mt4.0) for the model legume Medicago truncatula.</title>
        <authorList>
            <person name="Tang H."/>
            <person name="Krishnakumar V."/>
            <person name="Bidwell S."/>
            <person name="Rosen B."/>
            <person name="Chan A."/>
            <person name="Zhou S."/>
            <person name="Gentzbittel L."/>
            <person name="Childs K.L."/>
            <person name="Yandell M."/>
            <person name="Gundlach H."/>
            <person name="Mayer K.F."/>
            <person name="Schwartz D.C."/>
            <person name="Town C.D."/>
        </authorList>
    </citation>
    <scope>GENOME REANNOTATION</scope>
    <source>
        <strain evidence="1">A17</strain>
        <strain evidence="2 3">cv. Jemalong A17</strain>
    </source>
</reference>
<gene>
    <name evidence="1" type="ordered locus">MTR_7g056723</name>
</gene>
<keyword evidence="3" id="KW-1185">Reference proteome</keyword>
<sequence>MSYPSQFFPLLQNPPIIFNLQKDPYYELEDKHFLDLVVSCNGFLCLFGHSFPTNFEIETWIQIWNQATRTIFGKLGYTIHNNLHFHHNLTFGYVNSIDAYKVAYLVPNTNNVRVFSKGDNIWRNIQNSPVDHGYSMNVVNLSESISWLEFHDFRSRYDGQQYYYSSICDHFS</sequence>
<dbReference type="Proteomes" id="UP000002051">
    <property type="component" value="Unassembled WGS sequence"/>
</dbReference>
<organism evidence="1 3">
    <name type="scientific">Medicago truncatula</name>
    <name type="common">Barrel medic</name>
    <name type="synonym">Medicago tribuloides</name>
    <dbReference type="NCBI Taxonomy" id="3880"/>
    <lineage>
        <taxon>Eukaryota</taxon>
        <taxon>Viridiplantae</taxon>
        <taxon>Streptophyta</taxon>
        <taxon>Embryophyta</taxon>
        <taxon>Tracheophyta</taxon>
        <taxon>Spermatophyta</taxon>
        <taxon>Magnoliopsida</taxon>
        <taxon>eudicotyledons</taxon>
        <taxon>Gunneridae</taxon>
        <taxon>Pentapetalae</taxon>
        <taxon>rosids</taxon>
        <taxon>fabids</taxon>
        <taxon>Fabales</taxon>
        <taxon>Fabaceae</taxon>
        <taxon>Papilionoideae</taxon>
        <taxon>50 kb inversion clade</taxon>
        <taxon>NPAAA clade</taxon>
        <taxon>Hologalegina</taxon>
        <taxon>IRL clade</taxon>
        <taxon>Trifolieae</taxon>
        <taxon>Medicago</taxon>
    </lineage>
</organism>
<dbReference type="AlphaFoldDB" id="A0A072TZ29"/>
<proteinExistence type="predicted"/>
<accession>A0A072TZ29</accession>
<evidence type="ECO:0000313" key="2">
    <source>
        <dbReference type="EnsemblPlants" id="KEH22759"/>
    </source>
</evidence>
<evidence type="ECO:0000313" key="1">
    <source>
        <dbReference type="EMBL" id="KEH22759.1"/>
    </source>
</evidence>
<evidence type="ECO:0008006" key="4">
    <source>
        <dbReference type="Google" id="ProtNLM"/>
    </source>
</evidence>
<protein>
    <recommendedName>
        <fullName evidence="4">F-box protein interaction domain protein</fullName>
    </recommendedName>
</protein>
<reference evidence="1 3" key="1">
    <citation type="journal article" date="2011" name="Nature">
        <title>The Medicago genome provides insight into the evolution of rhizobial symbioses.</title>
        <authorList>
            <person name="Young N.D."/>
            <person name="Debelle F."/>
            <person name="Oldroyd G.E."/>
            <person name="Geurts R."/>
            <person name="Cannon S.B."/>
            <person name="Udvardi M.K."/>
            <person name="Benedito V.A."/>
            <person name="Mayer K.F."/>
            <person name="Gouzy J."/>
            <person name="Schoof H."/>
            <person name="Van de Peer Y."/>
            <person name="Proost S."/>
            <person name="Cook D.R."/>
            <person name="Meyers B.C."/>
            <person name="Spannagl M."/>
            <person name="Cheung F."/>
            <person name="De Mita S."/>
            <person name="Krishnakumar V."/>
            <person name="Gundlach H."/>
            <person name="Zhou S."/>
            <person name="Mudge J."/>
            <person name="Bharti A.K."/>
            <person name="Murray J.D."/>
            <person name="Naoumkina M.A."/>
            <person name="Rosen B."/>
            <person name="Silverstein K.A."/>
            <person name="Tang H."/>
            <person name="Rombauts S."/>
            <person name="Zhao P.X."/>
            <person name="Zhou P."/>
            <person name="Barbe V."/>
            <person name="Bardou P."/>
            <person name="Bechner M."/>
            <person name="Bellec A."/>
            <person name="Berger A."/>
            <person name="Berges H."/>
            <person name="Bidwell S."/>
            <person name="Bisseling T."/>
            <person name="Choisne N."/>
            <person name="Couloux A."/>
            <person name="Denny R."/>
            <person name="Deshpande S."/>
            <person name="Dai X."/>
            <person name="Doyle J.J."/>
            <person name="Dudez A.M."/>
            <person name="Farmer A.D."/>
            <person name="Fouteau S."/>
            <person name="Franken C."/>
            <person name="Gibelin C."/>
            <person name="Gish J."/>
            <person name="Goldstein S."/>
            <person name="Gonzalez A.J."/>
            <person name="Green P.J."/>
            <person name="Hallab A."/>
            <person name="Hartog M."/>
            <person name="Hua A."/>
            <person name="Humphray S.J."/>
            <person name="Jeong D.H."/>
            <person name="Jing Y."/>
            <person name="Jocker A."/>
            <person name="Kenton S.M."/>
            <person name="Kim D.J."/>
            <person name="Klee K."/>
            <person name="Lai H."/>
            <person name="Lang C."/>
            <person name="Lin S."/>
            <person name="Macmil S.L."/>
            <person name="Magdelenat G."/>
            <person name="Matthews L."/>
            <person name="McCorrison J."/>
            <person name="Monaghan E.L."/>
            <person name="Mun J.H."/>
            <person name="Najar F.Z."/>
            <person name="Nicholson C."/>
            <person name="Noirot C."/>
            <person name="O'Bleness M."/>
            <person name="Paule C.R."/>
            <person name="Poulain J."/>
            <person name="Prion F."/>
            <person name="Qin B."/>
            <person name="Qu C."/>
            <person name="Retzel E.F."/>
            <person name="Riddle C."/>
            <person name="Sallet E."/>
            <person name="Samain S."/>
            <person name="Samson N."/>
            <person name="Sanders I."/>
            <person name="Saurat O."/>
            <person name="Scarpelli C."/>
            <person name="Schiex T."/>
            <person name="Segurens B."/>
            <person name="Severin A.J."/>
            <person name="Sherrier D.J."/>
            <person name="Shi R."/>
            <person name="Sims S."/>
            <person name="Singer S.R."/>
            <person name="Sinharoy S."/>
            <person name="Sterck L."/>
            <person name="Viollet A."/>
            <person name="Wang B.B."/>
            <person name="Wang K."/>
            <person name="Wang M."/>
            <person name="Wang X."/>
            <person name="Warfsmann J."/>
            <person name="Weissenbach J."/>
            <person name="White D.D."/>
            <person name="White J.D."/>
            <person name="Wiley G.B."/>
            <person name="Wincker P."/>
            <person name="Xing Y."/>
            <person name="Yang L."/>
            <person name="Yao Z."/>
            <person name="Ying F."/>
            <person name="Zhai J."/>
            <person name="Zhou L."/>
            <person name="Zuber A."/>
            <person name="Denarie J."/>
            <person name="Dixon R.A."/>
            <person name="May G.D."/>
            <person name="Schwartz D.C."/>
            <person name="Rogers J."/>
            <person name="Quetier F."/>
            <person name="Town C.D."/>
            <person name="Roe B.A."/>
        </authorList>
    </citation>
    <scope>NUCLEOTIDE SEQUENCE [LARGE SCALE GENOMIC DNA]</scope>
    <source>
        <strain evidence="1">A17</strain>
        <strain evidence="2 3">cv. Jemalong A17</strain>
    </source>
</reference>
<reference evidence="2" key="3">
    <citation type="submission" date="2015-04" db="UniProtKB">
        <authorList>
            <consortium name="EnsemblPlants"/>
        </authorList>
    </citation>
    <scope>IDENTIFICATION</scope>
    <source>
        <strain evidence="2">cv. Jemalong A17</strain>
    </source>
</reference>
<evidence type="ECO:0000313" key="3">
    <source>
        <dbReference type="Proteomes" id="UP000002051"/>
    </source>
</evidence>
<dbReference type="HOGENOM" id="CLU_1557600_0_0_1"/>
<dbReference type="EMBL" id="CM001223">
    <property type="protein sequence ID" value="KEH22759.1"/>
    <property type="molecule type" value="Genomic_DNA"/>
</dbReference>